<protein>
    <recommendedName>
        <fullName evidence="9">Zn(2)-C6 fungal-type domain-containing protein</fullName>
    </recommendedName>
</protein>
<dbReference type="InterPro" id="IPR007219">
    <property type="entry name" value="XnlR_reg_dom"/>
</dbReference>
<evidence type="ECO:0000256" key="7">
    <source>
        <dbReference type="ARBA" id="ARBA00023242"/>
    </source>
</evidence>
<keyword evidence="3" id="KW-0862">Zinc</keyword>
<dbReference type="Gene3D" id="4.10.240.10">
    <property type="entry name" value="Zn(2)-C6 fungal-type DNA-binding domain"/>
    <property type="match status" value="1"/>
</dbReference>
<dbReference type="PROSITE" id="PS00463">
    <property type="entry name" value="ZN2_CY6_FUNGAL_1"/>
    <property type="match status" value="1"/>
</dbReference>
<evidence type="ECO:0000313" key="11">
    <source>
        <dbReference type="Proteomes" id="UP001160390"/>
    </source>
</evidence>
<dbReference type="SMART" id="SM00906">
    <property type="entry name" value="Fungal_trans"/>
    <property type="match status" value="1"/>
</dbReference>
<feature type="compositionally biased region" description="Basic and acidic residues" evidence="8">
    <location>
        <begin position="32"/>
        <end position="43"/>
    </location>
</feature>
<dbReference type="PANTHER" id="PTHR47782:SF7">
    <property type="entry name" value="PROTEIN STB5"/>
    <property type="match status" value="1"/>
</dbReference>
<keyword evidence="6" id="KW-0804">Transcription</keyword>
<keyword evidence="11" id="KW-1185">Reference proteome</keyword>
<evidence type="ECO:0000256" key="1">
    <source>
        <dbReference type="ARBA" id="ARBA00004123"/>
    </source>
</evidence>
<dbReference type="GO" id="GO:0006351">
    <property type="term" value="P:DNA-templated transcription"/>
    <property type="evidence" value="ECO:0007669"/>
    <property type="project" value="InterPro"/>
</dbReference>
<dbReference type="CDD" id="cd12148">
    <property type="entry name" value="fungal_TF_MHR"/>
    <property type="match status" value="1"/>
</dbReference>
<dbReference type="GO" id="GO:0005634">
    <property type="term" value="C:nucleus"/>
    <property type="evidence" value="ECO:0007669"/>
    <property type="project" value="UniProtKB-SubCell"/>
</dbReference>
<evidence type="ECO:0000256" key="3">
    <source>
        <dbReference type="ARBA" id="ARBA00022833"/>
    </source>
</evidence>
<evidence type="ECO:0000313" key="10">
    <source>
        <dbReference type="EMBL" id="CAI6077141.1"/>
    </source>
</evidence>
<organism evidence="10 11">
    <name type="scientific">Clonostachys chloroleuca</name>
    <dbReference type="NCBI Taxonomy" id="1926264"/>
    <lineage>
        <taxon>Eukaryota</taxon>
        <taxon>Fungi</taxon>
        <taxon>Dikarya</taxon>
        <taxon>Ascomycota</taxon>
        <taxon>Pezizomycotina</taxon>
        <taxon>Sordariomycetes</taxon>
        <taxon>Hypocreomycetidae</taxon>
        <taxon>Hypocreales</taxon>
        <taxon>Bionectriaceae</taxon>
        <taxon>Clonostachys</taxon>
    </lineage>
</organism>
<dbReference type="GO" id="GO:0043565">
    <property type="term" value="F:sequence-specific DNA binding"/>
    <property type="evidence" value="ECO:0007669"/>
    <property type="project" value="TreeGrafter"/>
</dbReference>
<dbReference type="Pfam" id="PF04082">
    <property type="entry name" value="Fungal_trans"/>
    <property type="match status" value="1"/>
</dbReference>
<dbReference type="Pfam" id="PF00172">
    <property type="entry name" value="Zn_clus"/>
    <property type="match status" value="1"/>
</dbReference>
<comment type="subcellular location">
    <subcellularLocation>
        <location evidence="1">Nucleus</location>
    </subcellularLocation>
</comment>
<dbReference type="InterPro" id="IPR001138">
    <property type="entry name" value="Zn2Cys6_DnaBD"/>
</dbReference>
<dbReference type="Proteomes" id="UP001160390">
    <property type="component" value="Unassembled WGS sequence"/>
</dbReference>
<dbReference type="AlphaFoldDB" id="A0AA35LUM6"/>
<evidence type="ECO:0000256" key="4">
    <source>
        <dbReference type="ARBA" id="ARBA00023015"/>
    </source>
</evidence>
<dbReference type="InterPro" id="IPR036864">
    <property type="entry name" value="Zn2-C6_fun-type_DNA-bd_sf"/>
</dbReference>
<evidence type="ECO:0000259" key="9">
    <source>
        <dbReference type="PROSITE" id="PS50048"/>
    </source>
</evidence>
<feature type="region of interest" description="Disordered" evidence="8">
    <location>
        <begin position="147"/>
        <end position="170"/>
    </location>
</feature>
<evidence type="ECO:0000256" key="8">
    <source>
        <dbReference type="SAM" id="MobiDB-lite"/>
    </source>
</evidence>
<dbReference type="CDD" id="cd00067">
    <property type="entry name" value="GAL4"/>
    <property type="match status" value="1"/>
</dbReference>
<dbReference type="PANTHER" id="PTHR47782">
    <property type="entry name" value="ZN(II)2CYS6 TRANSCRIPTION FACTOR (EUROFUNG)-RELATED"/>
    <property type="match status" value="1"/>
</dbReference>
<dbReference type="InterPro" id="IPR052202">
    <property type="entry name" value="Yeast_MetPath_Reg"/>
</dbReference>
<dbReference type="EMBL" id="CABFNP030000664">
    <property type="protein sequence ID" value="CAI6077141.1"/>
    <property type="molecule type" value="Genomic_DNA"/>
</dbReference>
<keyword evidence="4" id="KW-0805">Transcription regulation</keyword>
<evidence type="ECO:0000256" key="2">
    <source>
        <dbReference type="ARBA" id="ARBA00022723"/>
    </source>
</evidence>
<dbReference type="PROSITE" id="PS50048">
    <property type="entry name" value="ZN2_CY6_FUNGAL_2"/>
    <property type="match status" value="1"/>
</dbReference>
<name>A0AA35LUM6_9HYPO</name>
<dbReference type="SUPFAM" id="SSF57701">
    <property type="entry name" value="Zn2/Cys6 DNA-binding domain"/>
    <property type="match status" value="1"/>
</dbReference>
<evidence type="ECO:0000256" key="6">
    <source>
        <dbReference type="ARBA" id="ARBA00023163"/>
    </source>
</evidence>
<keyword evidence="5" id="KW-0238">DNA-binding</keyword>
<accession>A0AA35LUM6</accession>
<dbReference type="GO" id="GO:0000981">
    <property type="term" value="F:DNA-binding transcription factor activity, RNA polymerase II-specific"/>
    <property type="evidence" value="ECO:0007669"/>
    <property type="project" value="InterPro"/>
</dbReference>
<dbReference type="GO" id="GO:0045944">
    <property type="term" value="P:positive regulation of transcription by RNA polymerase II"/>
    <property type="evidence" value="ECO:0007669"/>
    <property type="project" value="TreeGrafter"/>
</dbReference>
<gene>
    <name evidence="10" type="ORF">CCHLO57077_00018517</name>
</gene>
<keyword evidence="7" id="KW-0539">Nucleus</keyword>
<sequence>MSGHGAQPSVRIGQNRGSLARSDAPGPSATHSRPDGKPRHHGSETTPPAPSTHSSTIANSLACERCRRLKKKCDKSYPKCFLCNKASSACRYPDPFYTTIIRRLAWLSRFVDGLLPEHVTIESLQTGADLGSVISGQPTAENQNLASINHDSIPDPSPRVEPTSSNTSLTEFPLQLSTRLQLPQLRELPSGITPPRLVRAYLDEYYRTLPMMDKDWFLSEAEPLMDSIVRQSIDMNLKSLRLYLTMALGYTIFAQKGELPGNHDISVVFRIPYHDVVQLCLESPSITAVQVLLLLTFFATHDPAGWSPWTLTAILTREAISCGLDTKVVFESDVSRKDIEDRYRLFWSIFSVDRFVSVTYGLPFALGNNIKIPLPGIMADELELQPQDNILTLQIARHSIALRELEGKVLSRIHLETYRGTDQVPDSRHGQHVIRDFRLLADNWYTQGCLYARMDTYEGPMHNTIAWLTANYHRVLLLLYYPSNFNPCSSSSESLHLQHAVRKYVECMFVQFENKHFPPTRIAQGRLVIICRGILHCYSTCQATAQRTELEGTIVKCITILGTFGPRWILATRCYAVLERLRDLIQSCKSAGNDVMMVNSVCESDLHGDTLKSIMSESDSVIRDGMGESSVYNYLADQNS</sequence>
<evidence type="ECO:0000256" key="5">
    <source>
        <dbReference type="ARBA" id="ARBA00023125"/>
    </source>
</evidence>
<dbReference type="SMART" id="SM00066">
    <property type="entry name" value="GAL4"/>
    <property type="match status" value="1"/>
</dbReference>
<feature type="domain" description="Zn(2)-C6 fungal-type" evidence="9">
    <location>
        <begin position="62"/>
        <end position="92"/>
    </location>
</feature>
<feature type="region of interest" description="Disordered" evidence="8">
    <location>
        <begin position="1"/>
        <end position="56"/>
    </location>
</feature>
<comment type="caution">
    <text evidence="10">The sequence shown here is derived from an EMBL/GenBank/DDBJ whole genome shotgun (WGS) entry which is preliminary data.</text>
</comment>
<reference evidence="10" key="1">
    <citation type="submission" date="2023-01" db="EMBL/GenBank/DDBJ databases">
        <authorList>
            <person name="Piombo E."/>
        </authorList>
    </citation>
    <scope>NUCLEOTIDE SEQUENCE</scope>
</reference>
<proteinExistence type="predicted"/>
<keyword evidence="2" id="KW-0479">Metal-binding</keyword>
<dbReference type="GO" id="GO:0008270">
    <property type="term" value="F:zinc ion binding"/>
    <property type="evidence" value="ECO:0007669"/>
    <property type="project" value="InterPro"/>
</dbReference>